<name>A0A1E3AXF4_9FIRM</name>
<evidence type="ECO:0000313" key="2">
    <source>
        <dbReference type="EMBL" id="ODM13373.1"/>
    </source>
</evidence>
<keyword evidence="2" id="KW-0946">Virion</keyword>
<reference evidence="2 3" key="1">
    <citation type="submission" date="2016-07" db="EMBL/GenBank/DDBJ databases">
        <title>Characterization of isolates of Eisenbergiella tayi derived from blood cultures, using whole genome sequencing.</title>
        <authorList>
            <person name="Burdz T."/>
            <person name="Wiebe D."/>
            <person name="Huynh C."/>
            <person name="Bernard K."/>
        </authorList>
    </citation>
    <scope>NUCLEOTIDE SEQUENCE [LARGE SCALE GENOMIC DNA]</scope>
    <source>
        <strain evidence="2 3">NML 120489</strain>
    </source>
</reference>
<evidence type="ECO:0000313" key="3">
    <source>
        <dbReference type="Proteomes" id="UP000095003"/>
    </source>
</evidence>
<organism evidence="2 3">
    <name type="scientific">Eisenbergiella tayi</name>
    <dbReference type="NCBI Taxonomy" id="1432052"/>
    <lineage>
        <taxon>Bacteria</taxon>
        <taxon>Bacillati</taxon>
        <taxon>Bacillota</taxon>
        <taxon>Clostridia</taxon>
        <taxon>Lachnospirales</taxon>
        <taxon>Lachnospiraceae</taxon>
        <taxon>Eisenbergiella</taxon>
    </lineage>
</organism>
<proteinExistence type="predicted"/>
<keyword evidence="2" id="KW-0808">Transferase</keyword>
<dbReference type="CDD" id="cd03801">
    <property type="entry name" value="GT4_PimA-like"/>
    <property type="match status" value="1"/>
</dbReference>
<dbReference type="AlphaFoldDB" id="A0A1E3AXF4"/>
<protein>
    <submittedName>
        <fullName evidence="2">Spore coat protein SA</fullName>
        <ecNumber evidence="2">2.4.-.-</ecNumber>
    </submittedName>
</protein>
<keyword evidence="2" id="KW-0167">Capsid protein</keyword>
<dbReference type="EMBL" id="MCGI01000001">
    <property type="protein sequence ID" value="ODM13373.1"/>
    <property type="molecule type" value="Genomic_DNA"/>
</dbReference>
<dbReference type="Gene3D" id="3.40.50.2000">
    <property type="entry name" value="Glycogen Phosphorylase B"/>
    <property type="match status" value="2"/>
</dbReference>
<accession>A0A1E3AXF4</accession>
<dbReference type="InterPro" id="IPR050194">
    <property type="entry name" value="Glycosyltransferase_grp1"/>
</dbReference>
<dbReference type="RefSeq" id="WP_069156020.1">
    <property type="nucleotide sequence ID" value="NZ_MCGI01000001.1"/>
</dbReference>
<dbReference type="Proteomes" id="UP000095003">
    <property type="component" value="Unassembled WGS sequence"/>
</dbReference>
<sequence length="385" mass="45092">MKILIVRTFPTIMDLNTYNIQEIGLAKALAVRGHDCGIIFYNGKASDRIEKVIFEKGNVQYIIKIYWLKGCSFFKNGFMPSIKKIVQEYDVIQVNEYDQISSWMLYTRQKKPTVIYHGPYYHEYAKGYNLKCKIFDAVFLKLRKYKDIIVLTKSEPASGFIRSKGFKNVYTVGVGIDEDNFRLEETVDCPLDIDTSKFRLLYIGKIEERRNVFFLIDVFEKLASVYDDMQLIIVGDGDDEYVNRFKKRINHLIELEKIVYIPRASQKEVALIYQRSKVFVFTSNYEIFGMVLLEALYFSIPVISSWNGGASVLIEDGINGFIMDTFDKEKWFQKIESLKKDSELYNNMKKNAHLKICESFLWDKLADDFMNAYVKAIKQWEKNNI</sequence>
<evidence type="ECO:0000259" key="1">
    <source>
        <dbReference type="Pfam" id="PF00534"/>
    </source>
</evidence>
<gene>
    <name evidence="2" type="primary">cotSA_1</name>
    <name evidence="2" type="ORF">BEH84_01088</name>
</gene>
<dbReference type="PANTHER" id="PTHR45947:SF3">
    <property type="entry name" value="SULFOQUINOVOSYL TRANSFERASE SQD2"/>
    <property type="match status" value="1"/>
</dbReference>
<comment type="caution">
    <text evidence="2">The sequence shown here is derived from an EMBL/GenBank/DDBJ whole genome shotgun (WGS) entry which is preliminary data.</text>
</comment>
<dbReference type="PANTHER" id="PTHR45947">
    <property type="entry name" value="SULFOQUINOVOSYL TRANSFERASE SQD2"/>
    <property type="match status" value="1"/>
</dbReference>
<dbReference type="InterPro" id="IPR001296">
    <property type="entry name" value="Glyco_trans_1"/>
</dbReference>
<keyword evidence="2" id="KW-0328">Glycosyltransferase</keyword>
<dbReference type="Pfam" id="PF00534">
    <property type="entry name" value="Glycos_transf_1"/>
    <property type="match status" value="1"/>
</dbReference>
<dbReference type="EC" id="2.4.-.-" evidence="2"/>
<dbReference type="GeneID" id="93299590"/>
<dbReference type="GO" id="GO:0016757">
    <property type="term" value="F:glycosyltransferase activity"/>
    <property type="evidence" value="ECO:0007669"/>
    <property type="project" value="UniProtKB-KW"/>
</dbReference>
<feature type="domain" description="Glycosyl transferase family 1" evidence="1">
    <location>
        <begin position="192"/>
        <end position="353"/>
    </location>
</feature>
<dbReference type="SUPFAM" id="SSF53756">
    <property type="entry name" value="UDP-Glycosyltransferase/glycogen phosphorylase"/>
    <property type="match status" value="1"/>
</dbReference>